<comment type="subcellular location">
    <subcellularLocation>
        <location evidence="2">Endoplasmic reticulum membrane</location>
        <topology evidence="2">Multi-pass membrane protein</topology>
    </subcellularLocation>
</comment>
<dbReference type="HOGENOM" id="CLU_052855_1_0_1"/>
<dbReference type="OrthoDB" id="67566at2759"/>
<keyword evidence="12" id="KW-1185">Reference proteome</keyword>
<feature type="chain" id="PRO_5002715013" description="Dolichyl-diphosphooligosaccharide--protein glycosyltransferase subunit 3" evidence="10">
    <location>
        <begin position="20"/>
        <end position="344"/>
    </location>
</feature>
<proteinExistence type="inferred from homology"/>
<dbReference type="PANTHER" id="PTHR12692">
    <property type="entry name" value="DOLICHYL-DIPHOSPHOOLIGOSACCHARIDE--PROTEIN GLYCOSYLTRANSFERASE-RELATED"/>
    <property type="match status" value="1"/>
</dbReference>
<evidence type="ECO:0000256" key="7">
    <source>
        <dbReference type="ARBA" id="ARBA00022989"/>
    </source>
</evidence>
<dbReference type="EMBL" id="DS480379">
    <property type="protein sequence ID" value="EDO19465.1"/>
    <property type="molecule type" value="Genomic_DNA"/>
</dbReference>
<dbReference type="GO" id="GO:0015035">
    <property type="term" value="F:protein-disulfide reductase activity"/>
    <property type="evidence" value="ECO:0007669"/>
    <property type="project" value="EnsemblFungi"/>
</dbReference>
<keyword evidence="7 9" id="KW-1133">Transmembrane helix</keyword>
<dbReference type="KEGG" id="vpo:Kpol_1002p115"/>
<keyword evidence="4 9" id="KW-0812">Transmembrane</keyword>
<dbReference type="FunCoup" id="A7TEE3">
    <property type="interactions" value="291"/>
</dbReference>
<evidence type="ECO:0000256" key="3">
    <source>
        <dbReference type="ARBA" id="ARBA00009561"/>
    </source>
</evidence>
<dbReference type="InterPro" id="IPR021149">
    <property type="entry name" value="OligosaccharylTrfase_OST3/OST6"/>
</dbReference>
<evidence type="ECO:0000313" key="12">
    <source>
        <dbReference type="Proteomes" id="UP000000267"/>
    </source>
</evidence>
<feature type="transmembrane region" description="Helical" evidence="9">
    <location>
        <begin position="181"/>
        <end position="201"/>
    </location>
</feature>
<evidence type="ECO:0000256" key="6">
    <source>
        <dbReference type="ARBA" id="ARBA00022824"/>
    </source>
</evidence>
<evidence type="ECO:0000256" key="2">
    <source>
        <dbReference type="ARBA" id="ARBA00004477"/>
    </source>
</evidence>
<dbReference type="InParanoid" id="A7TEE3"/>
<evidence type="ECO:0000256" key="10">
    <source>
        <dbReference type="SAM" id="SignalP"/>
    </source>
</evidence>
<feature type="transmembrane region" description="Helical" evidence="9">
    <location>
        <begin position="301"/>
        <end position="325"/>
    </location>
</feature>
<feature type="transmembrane region" description="Helical" evidence="9">
    <location>
        <begin position="213"/>
        <end position="232"/>
    </location>
</feature>
<dbReference type="GO" id="GO:0018279">
    <property type="term" value="P:protein N-linked glycosylation via asparagine"/>
    <property type="evidence" value="ECO:0007669"/>
    <property type="project" value="TreeGrafter"/>
</dbReference>
<name>A7TEE3_VANPO</name>
<evidence type="ECO:0000256" key="5">
    <source>
        <dbReference type="ARBA" id="ARBA00022729"/>
    </source>
</evidence>
<dbReference type="InterPro" id="IPR036249">
    <property type="entry name" value="Thioredoxin-like_sf"/>
</dbReference>
<dbReference type="GeneID" id="5547821"/>
<dbReference type="GO" id="GO:0004579">
    <property type="term" value="F:dolichyl-diphosphooligosaccharide-protein glycotransferase activity"/>
    <property type="evidence" value="ECO:0007669"/>
    <property type="project" value="EnsemblFungi"/>
</dbReference>
<dbReference type="GO" id="GO:0008250">
    <property type="term" value="C:oligosaccharyltransferase complex"/>
    <property type="evidence" value="ECO:0007669"/>
    <property type="project" value="EnsemblFungi"/>
</dbReference>
<evidence type="ECO:0000313" key="11">
    <source>
        <dbReference type="EMBL" id="EDO19465.1"/>
    </source>
</evidence>
<dbReference type="Pfam" id="PF04756">
    <property type="entry name" value="OST3_OST6"/>
    <property type="match status" value="1"/>
</dbReference>
<dbReference type="AlphaFoldDB" id="A7TEE3"/>
<gene>
    <name evidence="11" type="ORF">Kpol_1002p115</name>
</gene>
<accession>A7TEE3</accession>
<dbReference type="SUPFAM" id="SSF52833">
    <property type="entry name" value="Thioredoxin-like"/>
    <property type="match status" value="1"/>
</dbReference>
<evidence type="ECO:0000256" key="4">
    <source>
        <dbReference type="ARBA" id="ARBA00022692"/>
    </source>
</evidence>
<dbReference type="Proteomes" id="UP000000267">
    <property type="component" value="Unassembled WGS sequence"/>
</dbReference>
<sequence>MRSSILVTLVTLLVTLVQSISNDELLKLSKQNSNRIIELNDINHKQLLGSNRDSFLVVLLTATAPEVKCHVCIDFDPSFETIATSWFKDHPNGQSNSGEKSSMFFLRADVKETKNIPKVFKYYKIEHVPRVFLFYPGGDIDTYSIIELGNDAGIERVKKALARVQQLTSITDIKYYEPFDMTSSALSAFTVFCVVFLIKKYRSFVKKLFFQRFIWGIATVSFIILMLGGHMFNNIKKVRYAGVDNDGAILYFLPGQLQSQFSIETQIIAVIYGILAISVTSLTIGIPAAKKFLKNEKNSKPLIAVLPILLALLTYIAFSGLVSVYKIKQPSYPFGLVKLSSFFS</sequence>
<comment type="similarity">
    <text evidence="3">Belongs to the OST3/OST6 family.</text>
</comment>
<protein>
    <recommendedName>
        <fullName evidence="13">Dolichyl-diphosphooligosaccharide--protein glycosyltransferase subunit 3</fullName>
    </recommendedName>
</protein>
<dbReference type="STRING" id="436907.A7TEE3"/>
<dbReference type="Gene3D" id="3.40.30.10">
    <property type="entry name" value="Glutaredoxin"/>
    <property type="match status" value="1"/>
</dbReference>
<keyword evidence="6" id="KW-0256">Endoplasmic reticulum</keyword>
<evidence type="ECO:0000256" key="1">
    <source>
        <dbReference type="ARBA" id="ARBA00002791"/>
    </source>
</evidence>
<reference evidence="11 12" key="1">
    <citation type="journal article" date="2007" name="Proc. Natl. Acad. Sci. U.S.A.">
        <title>Independent sorting-out of thousands of duplicated gene pairs in two yeast species descended from a whole-genome duplication.</title>
        <authorList>
            <person name="Scannell D.R."/>
            <person name="Frank A.C."/>
            <person name="Conant G.C."/>
            <person name="Byrne K.P."/>
            <person name="Woolfit M."/>
            <person name="Wolfe K.H."/>
        </authorList>
    </citation>
    <scope>NUCLEOTIDE SEQUENCE [LARGE SCALE GENOMIC DNA]</scope>
    <source>
        <strain evidence="12">ATCC 22028 / DSM 70294 / BCRC 21397 / CBS 2163 / NBRC 10782 / NRRL Y-8283 / UCD 57-17</strain>
    </source>
</reference>
<organism evidence="12">
    <name type="scientific">Vanderwaltozyma polyspora (strain ATCC 22028 / DSM 70294 / BCRC 21397 / CBS 2163 / NBRC 10782 / NRRL Y-8283 / UCD 57-17)</name>
    <name type="common">Kluyveromyces polysporus</name>
    <dbReference type="NCBI Taxonomy" id="436907"/>
    <lineage>
        <taxon>Eukaryota</taxon>
        <taxon>Fungi</taxon>
        <taxon>Dikarya</taxon>
        <taxon>Ascomycota</taxon>
        <taxon>Saccharomycotina</taxon>
        <taxon>Saccharomycetes</taxon>
        <taxon>Saccharomycetales</taxon>
        <taxon>Saccharomycetaceae</taxon>
        <taxon>Vanderwaltozyma</taxon>
    </lineage>
</organism>
<feature type="signal peptide" evidence="10">
    <location>
        <begin position="1"/>
        <end position="19"/>
    </location>
</feature>
<dbReference type="PhylomeDB" id="A7TEE3"/>
<evidence type="ECO:0000256" key="9">
    <source>
        <dbReference type="SAM" id="Phobius"/>
    </source>
</evidence>
<dbReference type="PANTHER" id="PTHR12692:SF0">
    <property type="entry name" value="GH11935P"/>
    <property type="match status" value="1"/>
</dbReference>
<comment type="function">
    <text evidence="1">Subunit of the oligosaccharyl transferase (OST) complex that catalyzes the initial transfer of a defined glycan (Glc(3)Man(9)GlcNAc(2) in eukaryotes) from the lipid carrier dolichol-pyrophosphate to an asparagine residue within an Asn-X-Ser/Thr consensus motif in nascent polypeptide chains, the first step in protein N-glycosylation. N-glycosylation occurs cotranslationally and the complex associates with the Sec61 complex at the channel-forming translocon complex that mediates protein translocation across the endoplasmic reticulum (ER). All subunits are required for a maximal enzyme activity.</text>
</comment>
<feature type="transmembrane region" description="Helical" evidence="9">
    <location>
        <begin position="267"/>
        <end position="289"/>
    </location>
</feature>
<evidence type="ECO:0000256" key="8">
    <source>
        <dbReference type="ARBA" id="ARBA00023136"/>
    </source>
</evidence>
<keyword evidence="5 10" id="KW-0732">Signal</keyword>
<evidence type="ECO:0008006" key="13">
    <source>
        <dbReference type="Google" id="ProtNLM"/>
    </source>
</evidence>
<dbReference type="OMA" id="VLFGMYS"/>
<dbReference type="eggNOG" id="KOG2603">
    <property type="taxonomic scope" value="Eukaryota"/>
</dbReference>
<dbReference type="RefSeq" id="XP_001647323.1">
    <property type="nucleotide sequence ID" value="XM_001647273.1"/>
</dbReference>
<keyword evidence="8 9" id="KW-0472">Membrane</keyword>
<dbReference type="GO" id="GO:0035269">
    <property type="term" value="P:protein O-linked glycosylation via mannose"/>
    <property type="evidence" value="ECO:0007669"/>
    <property type="project" value="EnsemblFungi"/>
</dbReference>